<evidence type="ECO:0000256" key="3">
    <source>
        <dbReference type="ARBA" id="ARBA00001907"/>
    </source>
</evidence>
<dbReference type="InterPro" id="IPR052058">
    <property type="entry name" value="Alcohol_O-acetyltransferase"/>
</dbReference>
<dbReference type="SUPFAM" id="SSF52777">
    <property type="entry name" value="CoA-dependent acyltransferases"/>
    <property type="match status" value="2"/>
</dbReference>
<dbReference type="EC" id="2.3.1.282" evidence="5"/>
<dbReference type="Proteomes" id="UP000179266">
    <property type="component" value="Unassembled WGS sequence"/>
</dbReference>
<dbReference type="InterPro" id="IPR031641">
    <property type="entry name" value="PapA_C"/>
</dbReference>
<dbReference type="PANTHER" id="PTHR28037:SF1">
    <property type="entry name" value="ALCOHOL O-ACETYLTRANSFERASE 1-RELATED"/>
    <property type="match status" value="1"/>
</dbReference>
<feature type="transmembrane region" description="Helical" evidence="12">
    <location>
        <begin position="6"/>
        <end position="27"/>
    </location>
</feature>
<dbReference type="InterPro" id="IPR023213">
    <property type="entry name" value="CAT-like_dom_sf"/>
</dbReference>
<keyword evidence="12" id="KW-1133">Transmembrane helix</keyword>
<dbReference type="EMBL" id="MGDD01000230">
    <property type="protein sequence ID" value="OGL44309.1"/>
    <property type="molecule type" value="Genomic_DNA"/>
</dbReference>
<evidence type="ECO:0000256" key="1">
    <source>
        <dbReference type="ARBA" id="ARBA00000026"/>
    </source>
</evidence>
<organism evidence="15 16">
    <name type="scientific">Candidatus Schekmanbacteria bacterium RBG_13_48_7</name>
    <dbReference type="NCBI Taxonomy" id="1817878"/>
    <lineage>
        <taxon>Bacteria</taxon>
        <taxon>Candidatus Schekmaniibacteriota</taxon>
    </lineage>
</organism>
<feature type="domain" description="Phthiocerol/phthiodiolone dimycocerosyl transferase C-terminal" evidence="14">
    <location>
        <begin position="294"/>
        <end position="399"/>
    </location>
</feature>
<dbReference type="GO" id="GO:0016746">
    <property type="term" value="F:acyltransferase activity"/>
    <property type="evidence" value="ECO:0007669"/>
    <property type="project" value="UniProtKB-KW"/>
</dbReference>
<evidence type="ECO:0000259" key="13">
    <source>
        <dbReference type="Pfam" id="PF00668"/>
    </source>
</evidence>
<comment type="caution">
    <text evidence="15">The sequence shown here is derived from an EMBL/GenBank/DDBJ whole genome shotgun (WGS) entry which is preliminary data.</text>
</comment>
<dbReference type="InterPro" id="IPR001242">
    <property type="entry name" value="Condensation_dom"/>
</dbReference>
<dbReference type="Pfam" id="PF00668">
    <property type="entry name" value="Condensation"/>
    <property type="match status" value="1"/>
</dbReference>
<comment type="catalytic activity">
    <reaction evidence="1">
        <text>2 a mycocerosyl-[mycocerosic acid synthase] + a phthiocerol = a dimycocerosyl phthiocerol + 2 holo-[mycocerosic acid synthase].</text>
        <dbReference type="EC" id="2.3.1.282"/>
    </reaction>
</comment>
<gene>
    <name evidence="15" type="ORF">A2161_22550</name>
</gene>
<evidence type="ECO:0000256" key="12">
    <source>
        <dbReference type="SAM" id="Phobius"/>
    </source>
</evidence>
<evidence type="ECO:0000256" key="7">
    <source>
        <dbReference type="ARBA" id="ARBA00022679"/>
    </source>
</evidence>
<evidence type="ECO:0000256" key="10">
    <source>
        <dbReference type="ARBA" id="ARBA00032317"/>
    </source>
</evidence>
<keyword evidence="8" id="KW-0012">Acyltransferase</keyword>
<evidence type="ECO:0000313" key="16">
    <source>
        <dbReference type="Proteomes" id="UP000179266"/>
    </source>
</evidence>
<evidence type="ECO:0000259" key="14">
    <source>
        <dbReference type="Pfam" id="PF16911"/>
    </source>
</evidence>
<comment type="similarity">
    <text evidence="4">Belongs to the acyltransferase PapA5 family.</text>
</comment>
<feature type="transmembrane region" description="Helical" evidence="12">
    <location>
        <begin position="242"/>
        <end position="258"/>
    </location>
</feature>
<keyword evidence="12" id="KW-0812">Transmembrane</keyword>
<reference evidence="15 16" key="1">
    <citation type="journal article" date="2016" name="Nat. Commun.">
        <title>Thousands of microbial genomes shed light on interconnected biogeochemical processes in an aquifer system.</title>
        <authorList>
            <person name="Anantharaman K."/>
            <person name="Brown C.T."/>
            <person name="Hug L.A."/>
            <person name="Sharon I."/>
            <person name="Castelle C.J."/>
            <person name="Probst A.J."/>
            <person name="Thomas B.C."/>
            <person name="Singh A."/>
            <person name="Wilkins M.J."/>
            <person name="Karaoz U."/>
            <person name="Brodie E.L."/>
            <person name="Williams K.H."/>
            <person name="Hubbard S.S."/>
            <person name="Banfield J.F."/>
        </authorList>
    </citation>
    <scope>NUCLEOTIDE SEQUENCE [LARGE SCALE GENOMIC DNA]</scope>
</reference>
<sequence>MSTILLYIAILIGSVLIISTIVVMIKFNYRATRISKNISGFKASKGGRMLGTIESGLEELNQQAQWFVVEALSLESEITLDIEVVRKSLLSLSMRHPLLRMKIKEKISPVTGEIIHYFQEMDNTNTVDLEIIKTSADDWISVFEDESLKPIDSANGPLWRGTLLTEIFNTSEHKYNNTIIFSFHHCIIDGTSIFVFYKEFLDSLMLFHKGGKDEPSIKSLPLQPSADELLSHHLKINFRDKLIFSIFYIIYLQIFFRLNRKLQRDKSKNIYLKKFPPLILKDRHIKPATRVIPMYLTKEETTRFFKCCKDNNSTVNGAISAAAIMSIAKILQDGIIKKPVTVPTTFNIDFRNFCHPGVPADSLGCVIGICGIKTTVPVLKNLKIDFWDLARNFTIEVRRKIEKKEPFNMIKIPELFQLAGISQKRMIANHLKRKSKTGRLDNVLNMSNLGRHDINENRPYELIWQYGGAVEHNIGPVFGNVIITLNGRLLWTLLYFTNIVSDNQAKEYINSVFDILKEAC</sequence>
<comment type="catalytic activity">
    <reaction evidence="3">
        <text>2 a mycocerosyl-[mycocerosic acid synthase] + a phthiodiolone = a dimycocerosyl phthiodiolone + 2 holo-[mycocerosic acid synthase].</text>
        <dbReference type="EC" id="2.3.1.282"/>
    </reaction>
</comment>
<name>A0A1F7RRY6_9BACT</name>
<keyword evidence="12" id="KW-0472">Membrane</keyword>
<dbReference type="Pfam" id="PF16911">
    <property type="entry name" value="PapA_C"/>
    <property type="match status" value="1"/>
</dbReference>
<dbReference type="AlphaFoldDB" id="A0A1F7RRY6"/>
<evidence type="ECO:0000256" key="11">
    <source>
        <dbReference type="ARBA" id="ARBA00033407"/>
    </source>
</evidence>
<evidence type="ECO:0000256" key="8">
    <source>
        <dbReference type="ARBA" id="ARBA00023315"/>
    </source>
</evidence>
<dbReference type="Gene3D" id="3.30.559.30">
    <property type="entry name" value="Nonribosomal peptide synthetase, condensation domain"/>
    <property type="match status" value="1"/>
</dbReference>
<comment type="catalytic activity">
    <reaction evidence="2">
        <text>2 a mycocerosyl-[mycocerosic acid synthase] + a phenolphthiocerol = a dimycocerosyl phenolphthiocerol + 2 holo-[mycocerosic acid synthase].</text>
        <dbReference type="EC" id="2.3.1.282"/>
    </reaction>
</comment>
<evidence type="ECO:0000256" key="9">
    <source>
        <dbReference type="ARBA" id="ARBA00030465"/>
    </source>
</evidence>
<evidence type="ECO:0000256" key="4">
    <source>
        <dbReference type="ARBA" id="ARBA00006558"/>
    </source>
</evidence>
<evidence type="ECO:0000256" key="2">
    <source>
        <dbReference type="ARBA" id="ARBA00000625"/>
    </source>
</evidence>
<dbReference type="Gene3D" id="3.30.559.10">
    <property type="entry name" value="Chloramphenicol acetyltransferase-like domain"/>
    <property type="match status" value="1"/>
</dbReference>
<evidence type="ECO:0000256" key="5">
    <source>
        <dbReference type="ARBA" id="ARBA00012866"/>
    </source>
</evidence>
<proteinExistence type="inferred from homology"/>
<evidence type="ECO:0000256" key="6">
    <source>
        <dbReference type="ARBA" id="ARBA00013449"/>
    </source>
</evidence>
<dbReference type="PANTHER" id="PTHR28037">
    <property type="entry name" value="ALCOHOL O-ACETYLTRANSFERASE 1-RELATED"/>
    <property type="match status" value="1"/>
</dbReference>
<evidence type="ECO:0000313" key="15">
    <source>
        <dbReference type="EMBL" id="OGL44309.1"/>
    </source>
</evidence>
<feature type="domain" description="Condensation" evidence="13">
    <location>
        <begin position="63"/>
        <end position="210"/>
    </location>
</feature>
<protein>
    <recommendedName>
        <fullName evidence="6">Phthiocerol/phthiodiolone dimycocerosyl transferase</fullName>
        <ecNumber evidence="5">2.3.1.282</ecNumber>
    </recommendedName>
    <alternativeName>
        <fullName evidence="11">Acyltransferase PapA5</fullName>
    </alternativeName>
    <alternativeName>
        <fullName evidence="9">Phthiocerol/phthiodiolone O-acyltransferase</fullName>
    </alternativeName>
    <alternativeName>
        <fullName evidence="10">Polyketide synthase-associated protein A5</fullName>
    </alternativeName>
</protein>
<feature type="transmembrane region" description="Helical" evidence="12">
    <location>
        <begin position="178"/>
        <end position="197"/>
    </location>
</feature>
<keyword evidence="7" id="KW-0808">Transferase</keyword>
<accession>A0A1F7RRY6</accession>